<dbReference type="Pfam" id="PF03631">
    <property type="entry name" value="Virul_fac_BrkB"/>
    <property type="match status" value="1"/>
</dbReference>
<feature type="transmembrane region" description="Helical" evidence="7">
    <location>
        <begin position="268"/>
        <end position="292"/>
    </location>
</feature>
<feature type="transmembrane region" description="Helical" evidence="7">
    <location>
        <begin position="234"/>
        <end position="256"/>
    </location>
</feature>
<evidence type="ECO:0000256" key="3">
    <source>
        <dbReference type="ARBA" id="ARBA00022692"/>
    </source>
</evidence>
<dbReference type="EMBL" id="JAAGWG010000022">
    <property type="protein sequence ID" value="NEK86831.1"/>
    <property type="molecule type" value="Genomic_DNA"/>
</dbReference>
<feature type="compositionally biased region" description="Basic residues" evidence="6">
    <location>
        <begin position="1"/>
        <end position="11"/>
    </location>
</feature>
<organism evidence="8 9">
    <name type="scientific">Blastococcus saxobsidens</name>
    <dbReference type="NCBI Taxonomy" id="138336"/>
    <lineage>
        <taxon>Bacteria</taxon>
        <taxon>Bacillati</taxon>
        <taxon>Actinomycetota</taxon>
        <taxon>Actinomycetes</taxon>
        <taxon>Geodermatophilales</taxon>
        <taxon>Geodermatophilaceae</taxon>
        <taxon>Blastococcus</taxon>
    </lineage>
</organism>
<accession>A0A6L9W5Y8</accession>
<keyword evidence="5 7" id="KW-0472">Membrane</keyword>
<dbReference type="Proteomes" id="UP000479241">
    <property type="component" value="Unassembled WGS sequence"/>
</dbReference>
<proteinExistence type="predicted"/>
<dbReference type="NCBIfam" id="TIGR00765">
    <property type="entry name" value="yihY_not_rbn"/>
    <property type="match status" value="1"/>
</dbReference>
<feature type="transmembrane region" description="Helical" evidence="7">
    <location>
        <begin position="57"/>
        <end position="79"/>
    </location>
</feature>
<evidence type="ECO:0000256" key="1">
    <source>
        <dbReference type="ARBA" id="ARBA00004651"/>
    </source>
</evidence>
<keyword evidence="3 7" id="KW-0812">Transmembrane</keyword>
<evidence type="ECO:0000313" key="8">
    <source>
        <dbReference type="EMBL" id="NEK86831.1"/>
    </source>
</evidence>
<keyword evidence="2" id="KW-1003">Cell membrane</keyword>
<dbReference type="PANTHER" id="PTHR30213:SF0">
    <property type="entry name" value="UPF0761 MEMBRANE PROTEIN YIHY"/>
    <property type="match status" value="1"/>
</dbReference>
<evidence type="ECO:0000256" key="6">
    <source>
        <dbReference type="SAM" id="MobiDB-lite"/>
    </source>
</evidence>
<gene>
    <name evidence="8" type="ORF">GCU60_13875</name>
</gene>
<name>A0A6L9W5Y8_9ACTN</name>
<protein>
    <submittedName>
        <fullName evidence="8">YihY/virulence factor BrkB family protein</fullName>
    </submittedName>
</protein>
<feature type="transmembrane region" description="Helical" evidence="7">
    <location>
        <begin position="202"/>
        <end position="222"/>
    </location>
</feature>
<feature type="transmembrane region" description="Helical" evidence="7">
    <location>
        <begin position="161"/>
        <end position="182"/>
    </location>
</feature>
<dbReference type="InterPro" id="IPR017039">
    <property type="entry name" value="Virul_fac_BrkB"/>
</dbReference>
<evidence type="ECO:0000313" key="9">
    <source>
        <dbReference type="Proteomes" id="UP000479241"/>
    </source>
</evidence>
<keyword evidence="4 7" id="KW-1133">Transmembrane helix</keyword>
<comment type="caution">
    <text evidence="8">The sequence shown here is derived from an EMBL/GenBank/DDBJ whole genome shotgun (WGS) entry which is preliminary data.</text>
</comment>
<reference evidence="8 9" key="1">
    <citation type="submission" date="2019-12" db="EMBL/GenBank/DDBJ databases">
        <title>the WGS of Blastococcus saxobsidens 67B17.</title>
        <authorList>
            <person name="Jiang Z."/>
        </authorList>
    </citation>
    <scope>NUCLEOTIDE SEQUENCE [LARGE SCALE GENOMIC DNA]</scope>
    <source>
        <strain evidence="8 9">67B17</strain>
    </source>
</reference>
<dbReference type="PIRSF" id="PIRSF035875">
    <property type="entry name" value="RNase_BN"/>
    <property type="match status" value="1"/>
</dbReference>
<evidence type="ECO:0000256" key="2">
    <source>
        <dbReference type="ARBA" id="ARBA00022475"/>
    </source>
</evidence>
<sequence>MASVSGRRRTGGRAGRDPRPSDAASPFGIPAQGWRHVLRRVAAHVFSDRLMVQAAGVAFFAVLSIAPVLVTAISVYGAVSTPDQALQQLSGVVRMLPTELEPLVADQLTTITTASTQVLTLRGLAGLVVALSTAATAVSYLIDGLTLAYHETETRSFLRRTATALVMVLGGALLLGAVIAGAGAASRWLQDAPGLLRAVAPVLTWGAVALLMSAVLALLYRFGPDRKDARWRWITGGSTVATVLWLATTIGLFTYVETLGSYESTYGPLAGVAISMFWLWATVLLVLLGATVNAETERETSRDSTVGPDQPLGERGAVVADSAPPYPGEE</sequence>
<feature type="transmembrane region" description="Helical" evidence="7">
    <location>
        <begin position="124"/>
        <end position="149"/>
    </location>
</feature>
<feature type="region of interest" description="Disordered" evidence="6">
    <location>
        <begin position="1"/>
        <end position="28"/>
    </location>
</feature>
<feature type="region of interest" description="Disordered" evidence="6">
    <location>
        <begin position="297"/>
        <end position="330"/>
    </location>
</feature>
<dbReference type="RefSeq" id="WP_163206197.1">
    <property type="nucleotide sequence ID" value="NZ_JAAGWG010000022.1"/>
</dbReference>
<evidence type="ECO:0000256" key="4">
    <source>
        <dbReference type="ARBA" id="ARBA00022989"/>
    </source>
</evidence>
<evidence type="ECO:0000256" key="5">
    <source>
        <dbReference type="ARBA" id="ARBA00023136"/>
    </source>
</evidence>
<dbReference type="AlphaFoldDB" id="A0A6L9W5Y8"/>
<comment type="subcellular location">
    <subcellularLocation>
        <location evidence="1">Cell membrane</location>
        <topology evidence="1">Multi-pass membrane protein</topology>
    </subcellularLocation>
</comment>
<dbReference type="PANTHER" id="PTHR30213">
    <property type="entry name" value="INNER MEMBRANE PROTEIN YHJD"/>
    <property type="match status" value="1"/>
</dbReference>
<evidence type="ECO:0000256" key="7">
    <source>
        <dbReference type="SAM" id="Phobius"/>
    </source>
</evidence>
<dbReference type="GO" id="GO:0005886">
    <property type="term" value="C:plasma membrane"/>
    <property type="evidence" value="ECO:0007669"/>
    <property type="project" value="UniProtKB-SubCell"/>
</dbReference>